<dbReference type="EMBL" id="JAEHOE010000143">
    <property type="protein sequence ID" value="KAG2484730.1"/>
    <property type="molecule type" value="Genomic_DNA"/>
</dbReference>
<organism evidence="7 8">
    <name type="scientific">Edaphochlamys debaryana</name>
    <dbReference type="NCBI Taxonomy" id="47281"/>
    <lineage>
        <taxon>Eukaryota</taxon>
        <taxon>Viridiplantae</taxon>
        <taxon>Chlorophyta</taxon>
        <taxon>core chlorophytes</taxon>
        <taxon>Chlorophyceae</taxon>
        <taxon>CS clade</taxon>
        <taxon>Chlamydomonadales</taxon>
        <taxon>Chlamydomonadales incertae sedis</taxon>
        <taxon>Edaphochlamys</taxon>
    </lineage>
</organism>
<dbReference type="GO" id="GO:0005874">
    <property type="term" value="C:microtubule"/>
    <property type="evidence" value="ECO:0007669"/>
    <property type="project" value="UniProtKB-KW"/>
</dbReference>
<dbReference type="PANTHER" id="PTHR21255:SF4">
    <property type="entry name" value="DYNEIN LIGHT CHAIN TCTEX-TYPE"/>
    <property type="match status" value="1"/>
</dbReference>
<dbReference type="OrthoDB" id="10059120at2759"/>
<keyword evidence="3" id="KW-0493">Microtubule</keyword>
<dbReference type="GO" id="GO:0005868">
    <property type="term" value="C:cytoplasmic dynein complex"/>
    <property type="evidence" value="ECO:0007669"/>
    <property type="project" value="TreeGrafter"/>
</dbReference>
<dbReference type="CDD" id="cd21455">
    <property type="entry name" value="DLC-like_DYNLT1_DYNLT3"/>
    <property type="match status" value="1"/>
</dbReference>
<keyword evidence="5" id="KW-0505">Motor protein</keyword>
<evidence type="ECO:0000313" key="7">
    <source>
        <dbReference type="EMBL" id="KAG2484730.1"/>
    </source>
</evidence>
<evidence type="ECO:0000256" key="2">
    <source>
        <dbReference type="ARBA" id="ARBA00022490"/>
    </source>
</evidence>
<comment type="caution">
    <text evidence="7">The sequence shown here is derived from an EMBL/GenBank/DDBJ whole genome shotgun (WGS) entry which is preliminary data.</text>
</comment>
<dbReference type="Proteomes" id="UP000612055">
    <property type="component" value="Unassembled WGS sequence"/>
</dbReference>
<keyword evidence="8" id="KW-1185">Reference proteome</keyword>
<evidence type="ECO:0000256" key="1">
    <source>
        <dbReference type="ARBA" id="ARBA00004245"/>
    </source>
</evidence>
<dbReference type="InterPro" id="IPR038586">
    <property type="entry name" value="Tctex-1-like_sf"/>
</dbReference>
<keyword evidence="4" id="KW-0243">Dynein</keyword>
<dbReference type="Gene3D" id="3.30.1140.40">
    <property type="entry name" value="Tctex-1"/>
    <property type="match status" value="1"/>
</dbReference>
<dbReference type="AlphaFoldDB" id="A0A835XPN5"/>
<evidence type="ECO:0000256" key="6">
    <source>
        <dbReference type="ARBA" id="ARBA00023212"/>
    </source>
</evidence>
<proteinExistence type="predicted"/>
<accession>A0A835XPN5</accession>
<comment type="subcellular location">
    <subcellularLocation>
        <location evidence="1">Cytoplasm</location>
        <location evidence="1">Cytoskeleton</location>
    </subcellularLocation>
</comment>
<dbReference type="Pfam" id="PF03645">
    <property type="entry name" value="Tctex-1"/>
    <property type="match status" value="1"/>
</dbReference>
<sequence length="114" mass="12725">MEATDPSIEEAAFVADDVSNIIKESIDAVLQNQQYNEAKVSQWTSSCLEHSIKRLTALNKPFKYVVTCIIMQKNGAGLHTAASCWWDSTTDGSRTVRWENKSMYCICTVFGLAI</sequence>
<name>A0A835XPN5_9CHLO</name>
<gene>
    <name evidence="7" type="ORF">HYH03_016477</name>
</gene>
<evidence type="ECO:0000256" key="3">
    <source>
        <dbReference type="ARBA" id="ARBA00022701"/>
    </source>
</evidence>
<reference evidence="7" key="1">
    <citation type="journal article" date="2020" name="bioRxiv">
        <title>Comparative genomics of Chlamydomonas.</title>
        <authorList>
            <person name="Craig R.J."/>
            <person name="Hasan A.R."/>
            <person name="Ness R.W."/>
            <person name="Keightley P.D."/>
        </authorList>
    </citation>
    <scope>NUCLEOTIDE SEQUENCE</scope>
    <source>
        <strain evidence="7">CCAP 11/70</strain>
    </source>
</reference>
<keyword evidence="2" id="KW-0963">Cytoplasm</keyword>
<dbReference type="PANTHER" id="PTHR21255">
    <property type="entry name" value="T-COMPLEX-ASSOCIATED-TESTIS-EXPRESSED 1/ DYNEIN LIGHT CHAIN"/>
    <property type="match status" value="1"/>
</dbReference>
<keyword evidence="6" id="KW-0206">Cytoskeleton</keyword>
<evidence type="ECO:0000313" key="8">
    <source>
        <dbReference type="Proteomes" id="UP000612055"/>
    </source>
</evidence>
<evidence type="ECO:0008006" key="9">
    <source>
        <dbReference type="Google" id="ProtNLM"/>
    </source>
</evidence>
<dbReference type="GO" id="GO:0007018">
    <property type="term" value="P:microtubule-based movement"/>
    <property type="evidence" value="ECO:0007669"/>
    <property type="project" value="TreeGrafter"/>
</dbReference>
<dbReference type="FunFam" id="3.30.1140.40:FF:000001">
    <property type="entry name" value="Dynein light chain Tctex-type 1"/>
    <property type="match status" value="1"/>
</dbReference>
<dbReference type="InterPro" id="IPR005334">
    <property type="entry name" value="Tctex-1-like"/>
</dbReference>
<evidence type="ECO:0000256" key="5">
    <source>
        <dbReference type="ARBA" id="ARBA00023175"/>
    </source>
</evidence>
<dbReference type="GO" id="GO:0045505">
    <property type="term" value="F:dynein intermediate chain binding"/>
    <property type="evidence" value="ECO:0007669"/>
    <property type="project" value="TreeGrafter"/>
</dbReference>
<evidence type="ECO:0000256" key="4">
    <source>
        <dbReference type="ARBA" id="ARBA00023017"/>
    </source>
</evidence>
<dbReference type="GO" id="GO:0005737">
    <property type="term" value="C:cytoplasm"/>
    <property type="evidence" value="ECO:0007669"/>
    <property type="project" value="TreeGrafter"/>
</dbReference>
<protein>
    <recommendedName>
        <fullName evidence="9">Dynein light chain Tctex-type 1</fullName>
    </recommendedName>
</protein>